<evidence type="ECO:0000256" key="4">
    <source>
        <dbReference type="ARBA" id="ARBA00022605"/>
    </source>
</evidence>
<dbReference type="CDD" id="cd01561">
    <property type="entry name" value="CBS_like"/>
    <property type="match status" value="1"/>
</dbReference>
<dbReference type="GO" id="GO:0006535">
    <property type="term" value="P:cysteine biosynthetic process from serine"/>
    <property type="evidence" value="ECO:0007669"/>
    <property type="project" value="InterPro"/>
</dbReference>
<evidence type="ECO:0000313" key="10">
    <source>
        <dbReference type="EMBL" id="SUQ20051.1"/>
    </source>
</evidence>
<organism evidence="10 11">
    <name type="scientific">Fibrobacter succinogenes</name>
    <name type="common">Bacteroides succinogenes</name>
    <dbReference type="NCBI Taxonomy" id="833"/>
    <lineage>
        <taxon>Bacteria</taxon>
        <taxon>Pseudomonadati</taxon>
        <taxon>Fibrobacterota</taxon>
        <taxon>Fibrobacteria</taxon>
        <taxon>Fibrobacterales</taxon>
        <taxon>Fibrobacteraceae</taxon>
        <taxon>Fibrobacter</taxon>
    </lineage>
</organism>
<dbReference type="PANTHER" id="PTHR10314">
    <property type="entry name" value="CYSTATHIONINE BETA-SYNTHASE"/>
    <property type="match status" value="1"/>
</dbReference>
<feature type="domain" description="Tryptophan synthase beta chain-like PALP" evidence="9">
    <location>
        <begin position="9"/>
        <end position="315"/>
    </location>
</feature>
<dbReference type="GO" id="GO:0004124">
    <property type="term" value="F:cysteine synthase activity"/>
    <property type="evidence" value="ECO:0007669"/>
    <property type="project" value="UniProtKB-EC"/>
</dbReference>
<gene>
    <name evidence="10" type="ORF">SAMN05661053_1303</name>
</gene>
<keyword evidence="7" id="KW-0198">Cysteine biosynthesis</keyword>
<evidence type="ECO:0000259" key="9">
    <source>
        <dbReference type="Pfam" id="PF00291"/>
    </source>
</evidence>
<evidence type="ECO:0000256" key="2">
    <source>
        <dbReference type="ARBA" id="ARBA00007103"/>
    </source>
</evidence>
<dbReference type="InterPro" id="IPR050214">
    <property type="entry name" value="Cys_Synth/Cystath_Beta-Synth"/>
</dbReference>
<dbReference type="Pfam" id="PF00291">
    <property type="entry name" value="PALP"/>
    <property type="match status" value="1"/>
</dbReference>
<dbReference type="EMBL" id="UHJL01000001">
    <property type="protein sequence ID" value="SUQ20051.1"/>
    <property type="molecule type" value="Genomic_DNA"/>
</dbReference>
<evidence type="ECO:0000256" key="3">
    <source>
        <dbReference type="ARBA" id="ARBA00012681"/>
    </source>
</evidence>
<dbReference type="Gene3D" id="3.40.50.1100">
    <property type="match status" value="2"/>
</dbReference>
<evidence type="ECO:0000256" key="8">
    <source>
        <dbReference type="ARBA" id="ARBA00047931"/>
    </source>
</evidence>
<keyword evidence="5" id="KW-0808">Transferase</keyword>
<dbReference type="Proteomes" id="UP000255423">
    <property type="component" value="Unassembled WGS sequence"/>
</dbReference>
<evidence type="ECO:0000256" key="6">
    <source>
        <dbReference type="ARBA" id="ARBA00022898"/>
    </source>
</evidence>
<dbReference type="SUPFAM" id="SSF53686">
    <property type="entry name" value="Tryptophan synthase beta subunit-like PLP-dependent enzymes"/>
    <property type="match status" value="1"/>
</dbReference>
<dbReference type="InterPro" id="IPR036052">
    <property type="entry name" value="TrpB-like_PALP_sf"/>
</dbReference>
<dbReference type="FunFam" id="3.40.50.1100:FF:000006">
    <property type="entry name" value="Cysteine synthase"/>
    <property type="match status" value="1"/>
</dbReference>
<evidence type="ECO:0000256" key="1">
    <source>
        <dbReference type="ARBA" id="ARBA00001933"/>
    </source>
</evidence>
<comment type="catalytic activity">
    <reaction evidence="8">
        <text>O-acetyl-L-serine + hydrogen sulfide = L-cysteine + acetate</text>
        <dbReference type="Rhea" id="RHEA:14829"/>
        <dbReference type="ChEBI" id="CHEBI:29919"/>
        <dbReference type="ChEBI" id="CHEBI:30089"/>
        <dbReference type="ChEBI" id="CHEBI:35235"/>
        <dbReference type="ChEBI" id="CHEBI:58340"/>
        <dbReference type="EC" id="2.5.1.47"/>
    </reaction>
</comment>
<reference evidence="10 11" key="1">
    <citation type="submission" date="2017-08" db="EMBL/GenBank/DDBJ databases">
        <authorList>
            <person name="de Groot N.N."/>
        </authorList>
    </citation>
    <scope>NUCLEOTIDE SEQUENCE [LARGE SCALE GENOMIC DNA]</scope>
    <source>
        <strain evidence="10 11">HM2</strain>
    </source>
</reference>
<dbReference type="EC" id="2.5.1.47" evidence="3"/>
<accession>A0A380RXL7</accession>
<evidence type="ECO:0000313" key="11">
    <source>
        <dbReference type="Proteomes" id="UP000255423"/>
    </source>
</evidence>
<dbReference type="PROSITE" id="PS00901">
    <property type="entry name" value="CYS_SYNTHASE"/>
    <property type="match status" value="1"/>
</dbReference>
<evidence type="ECO:0000256" key="5">
    <source>
        <dbReference type="ARBA" id="ARBA00022679"/>
    </source>
</evidence>
<name>A0A380RXL7_FIBSU</name>
<proteinExistence type="inferred from homology"/>
<dbReference type="RefSeq" id="WP_014545402.1">
    <property type="nucleotide sequence ID" value="NZ_UHJL01000001.1"/>
</dbReference>
<keyword evidence="6" id="KW-0663">Pyridoxal phosphate</keyword>
<evidence type="ECO:0000256" key="7">
    <source>
        <dbReference type="ARBA" id="ARBA00023192"/>
    </source>
</evidence>
<comment type="cofactor">
    <cofactor evidence="1">
        <name>pyridoxal 5'-phosphate</name>
        <dbReference type="ChEBI" id="CHEBI:597326"/>
    </cofactor>
</comment>
<dbReference type="InterPro" id="IPR001216">
    <property type="entry name" value="P-phosphate_BS"/>
</dbReference>
<comment type="similarity">
    <text evidence="2">Belongs to the cysteine synthase/cystathionine beta-synthase family.</text>
</comment>
<keyword evidence="4" id="KW-0028">Amino-acid biosynthesis</keyword>
<dbReference type="InterPro" id="IPR001926">
    <property type="entry name" value="TrpB-like_PALP"/>
</dbReference>
<sequence length="337" mass="36773">MSKIHKSIAELVGNTPLVELTNYESKYGLKAHIIGKLEFLNPTGSVKDRLALALIRDGEKKGAIKKGDTLIDVTSGNTGIALAGIGHALGYEYVPYLEPGTTIERVQIFEGYGLDLQSFYDIKEVADFEKKGLVLDDLIAGMERLAKEKGQYYTGQTLNNANQEYHYQTTGPEIWNDTDGHVDYFVAMGGTAGTIVGTGRYLREKNPNVKIIGVQAAPTSRPDNPDFTGHIVDGTLPLGRVDESLVPTIIKDNRNNGFEFDEIIDIKAEEAYETAQETAKTDGLFLGTSAAAALTAAIQIAKRPEAAGKNIVVIYADNGYKYLSTDLYKRKKKSEAV</sequence>
<protein>
    <recommendedName>
        <fullName evidence="3">cysteine synthase</fullName>
        <ecNumber evidence="3">2.5.1.47</ecNumber>
    </recommendedName>
</protein>
<dbReference type="AlphaFoldDB" id="A0A380RXL7"/>